<evidence type="ECO:0000259" key="2">
    <source>
        <dbReference type="Pfam" id="PF10145"/>
    </source>
</evidence>
<dbReference type="NCBIfam" id="TIGR01760">
    <property type="entry name" value="tape_meas_TP901"/>
    <property type="match status" value="1"/>
</dbReference>
<accession>A0A345CPH1</accession>
<feature type="transmembrane region" description="Helical" evidence="1">
    <location>
        <begin position="440"/>
        <end position="461"/>
    </location>
</feature>
<proteinExistence type="predicted"/>
<evidence type="ECO:0000313" key="4">
    <source>
        <dbReference type="Proteomes" id="UP000264980"/>
    </source>
</evidence>
<gene>
    <name evidence="3" type="ORF">AV903_03230</name>
</gene>
<keyword evidence="1" id="KW-0812">Transmembrane</keyword>
<name>A0A345CPH1_9GAMM</name>
<sequence length="695" mass="73149">MKELSFLLSLKNNLSAPLGKAQQAVEGFAKKSKAAFKNIGVGAAGLWGVVQGVKGLLGPADRVQQALNELATRNIDSAVLDAIYQAAQRFSTQFGKSAADFIASGATIKQVLSGLADNELPRAAVAINTLAVATKSSAEQAASYVSEMANTYRTAVSDMGNVPFAEMMAGKAAYMAASFGNSLNEIREMVKSAGAAAGGAGVGMNEQLSVLGVLGKSNGAAAGGQYAAFLKNAVAGGRQLGVSLTDAQGKLLSFPDILQKLQARLGNTIDGNARAQTLLNRAFGEGAQALTAAWGQADILRKHMRDMGNTQGLDRATAMAMKMANIWERVDEVWRRIRVALGMHLIPAISPLINYGIHAGETFAKWLDMFPNIGRWIGYITLTVLSLGAAGAAANIVVGVSKFIWMGLTRIWKVARATALALMWAINLKARALQIARVAATAYGATLRLMRVAVLAMTLAWRTSSAALLLQRGALMISSVAMRAFGIATALAGGAMQLLMSPVTLIIAGIALLAAGVWYAVTHWKTLKAALLDSAVFHWITEQVTALGDAFSDVWASVKLGWEMVVNRFTGLSPVRAFVGFADSIRNVFSGLWDTLISSFGKTYNWIVSRLNKIPGVSIDLKPVSQSDAPGTGIAAPAGLNAPRLERGGLGKAITGGAGKITDNSKNNHINTVNIFPKNAETFDALLESQELAAG</sequence>
<dbReference type="Proteomes" id="UP000264980">
    <property type="component" value="Chromosome"/>
</dbReference>
<reference evidence="3 4" key="1">
    <citation type="submission" date="2016-01" db="EMBL/GenBank/DDBJ databases">
        <authorList>
            <person name="Oliw E.H."/>
        </authorList>
    </citation>
    <scope>NUCLEOTIDE SEQUENCE [LARGE SCALE GENOMIC DNA]</scope>
    <source>
        <strain evidence="3 4">MDcuke</strain>
    </source>
</reference>
<dbReference type="Pfam" id="PF10145">
    <property type="entry name" value="PhageMin_Tail"/>
    <property type="match status" value="1"/>
</dbReference>
<keyword evidence="1" id="KW-0472">Membrane</keyword>
<dbReference type="EMBL" id="CP013970">
    <property type="protein sequence ID" value="AXF75338.1"/>
    <property type="molecule type" value="Genomic_DNA"/>
</dbReference>
<evidence type="ECO:0000256" key="1">
    <source>
        <dbReference type="SAM" id="Phobius"/>
    </source>
</evidence>
<keyword evidence="1" id="KW-1133">Transmembrane helix</keyword>
<feature type="transmembrane region" description="Helical" evidence="1">
    <location>
        <begin position="410"/>
        <end position="428"/>
    </location>
</feature>
<feature type="transmembrane region" description="Helical" evidence="1">
    <location>
        <begin position="499"/>
        <end position="521"/>
    </location>
</feature>
<feature type="transmembrane region" description="Helical" evidence="1">
    <location>
        <begin position="473"/>
        <end position="493"/>
    </location>
</feature>
<evidence type="ECO:0000313" key="3">
    <source>
        <dbReference type="EMBL" id="AXF75338.1"/>
    </source>
</evidence>
<protein>
    <submittedName>
        <fullName evidence="3">Phage tail tape measure protein</fullName>
    </submittedName>
</protein>
<feature type="transmembrane region" description="Helical" evidence="1">
    <location>
        <begin position="377"/>
        <end position="398"/>
    </location>
</feature>
<organism evidence="3 4">
    <name type="scientific">Erwinia tracheiphila</name>
    <dbReference type="NCBI Taxonomy" id="65700"/>
    <lineage>
        <taxon>Bacteria</taxon>
        <taxon>Pseudomonadati</taxon>
        <taxon>Pseudomonadota</taxon>
        <taxon>Gammaproteobacteria</taxon>
        <taxon>Enterobacterales</taxon>
        <taxon>Erwiniaceae</taxon>
        <taxon>Erwinia</taxon>
    </lineage>
</organism>
<feature type="domain" description="Phage tail tape measure protein" evidence="2">
    <location>
        <begin position="85"/>
        <end position="284"/>
    </location>
</feature>
<dbReference type="AlphaFoldDB" id="A0A345CPH1"/>
<dbReference type="RefSeq" id="WP_233478752.1">
    <property type="nucleotide sequence ID" value="NZ_CP013970.1"/>
</dbReference>
<dbReference type="InterPro" id="IPR010090">
    <property type="entry name" value="Phage_tape_meas"/>
</dbReference>